<evidence type="ECO:0000256" key="2">
    <source>
        <dbReference type="ARBA" id="ARBA00022559"/>
    </source>
</evidence>
<evidence type="ECO:0000256" key="3">
    <source>
        <dbReference type="ARBA" id="ARBA00022723"/>
    </source>
</evidence>
<evidence type="ECO:0000313" key="8">
    <source>
        <dbReference type="EMBL" id="OHV38626.1"/>
    </source>
</evidence>
<comment type="similarity">
    <text evidence="6">Belongs to the DyP-type peroxidase family.</text>
</comment>
<dbReference type="AlphaFoldDB" id="A0A1S1QYD1"/>
<sequence>MTQPGIFGLGAPEHCYLEFSLQDGASPTDLVKAVAGLTGPLSTGGGVNLVVGFRPELWAQAAPDHAPSGVRGFTEPIVGADGFQMPATQRDAWAWVAGSDRTAVFNNSRNVIAALAGIATVASEVTGWVYEHDRDLTGFIDGTENPSLLVAPGVAVVADGPGAGSSVLLFQRWRHDSDTFQTLPVEEQERVIGRTKADSVELDEAVMPPTSHVSRTVVEEDGEELKIFRRNTAYGTVTEHGTMFVGFSHEQRTLDLMLRRMAGATEDGLRDELTRYTTPVSGAYYVIPSVTALARFAPEDDD</sequence>
<dbReference type="Proteomes" id="UP000179627">
    <property type="component" value="Unassembled WGS sequence"/>
</dbReference>
<evidence type="ECO:0000256" key="1">
    <source>
        <dbReference type="ARBA" id="ARBA00001970"/>
    </source>
</evidence>
<evidence type="ECO:0000256" key="5">
    <source>
        <dbReference type="ARBA" id="ARBA00023004"/>
    </source>
</evidence>
<dbReference type="PANTHER" id="PTHR30521">
    <property type="entry name" value="DEFERROCHELATASE/PEROXIDASE"/>
    <property type="match status" value="1"/>
</dbReference>
<name>A0A1S1QYD1_9ACTN</name>
<dbReference type="InterPro" id="IPR011008">
    <property type="entry name" value="Dimeric_a/b-barrel"/>
</dbReference>
<dbReference type="NCBIfam" id="TIGR01413">
    <property type="entry name" value="Dyp_perox_fam"/>
    <property type="match status" value="1"/>
</dbReference>
<dbReference type="PROSITE" id="PS51404">
    <property type="entry name" value="DYP_PEROXIDASE"/>
    <property type="match status" value="1"/>
</dbReference>
<dbReference type="OrthoDB" id="3251355at2"/>
<reference evidence="9" key="1">
    <citation type="submission" date="2016-07" db="EMBL/GenBank/DDBJ databases">
        <title>Sequence Frankia sp. strain CcI1.17.</title>
        <authorList>
            <person name="Ghodhbane-Gtari F."/>
            <person name="Swanson E."/>
            <person name="Gueddou A."/>
            <person name="Morris K."/>
            <person name="Hezbri K."/>
            <person name="Ktari A."/>
            <person name="Nouioui I."/>
            <person name="Abebe-Akele F."/>
            <person name="Simpson S."/>
            <person name="Thomas K."/>
            <person name="Gtari M."/>
            <person name="Tisa L.S."/>
            <person name="Hurst S."/>
        </authorList>
    </citation>
    <scope>NUCLEOTIDE SEQUENCE [LARGE SCALE GENOMIC DNA]</scope>
    <source>
        <strain evidence="9">Cc1.17</strain>
    </source>
</reference>
<comment type="cofactor">
    <cofactor evidence="1">
        <name>heme b</name>
        <dbReference type="ChEBI" id="CHEBI:60344"/>
    </cofactor>
</comment>
<gene>
    <name evidence="8" type="ORF">CC117_02435</name>
</gene>
<dbReference type="InterPro" id="IPR048328">
    <property type="entry name" value="Dyp_perox_C"/>
</dbReference>
<keyword evidence="4" id="KW-0560">Oxidoreductase</keyword>
<feature type="domain" description="Dyp-type peroxidase C-terminal" evidence="7">
    <location>
        <begin position="133"/>
        <end position="290"/>
    </location>
</feature>
<evidence type="ECO:0000259" key="7">
    <source>
        <dbReference type="Pfam" id="PF20628"/>
    </source>
</evidence>
<dbReference type="Pfam" id="PF20628">
    <property type="entry name" value="Dyp_perox_C"/>
    <property type="match status" value="1"/>
</dbReference>
<keyword evidence="9" id="KW-1185">Reference proteome</keyword>
<keyword evidence="3" id="KW-0479">Metal-binding</keyword>
<dbReference type="PANTHER" id="PTHR30521:SF0">
    <property type="entry name" value="DYP-TYPE PEROXIDASE FAMILY PROTEIN"/>
    <property type="match status" value="1"/>
</dbReference>
<evidence type="ECO:0000256" key="6">
    <source>
        <dbReference type="ARBA" id="ARBA00025737"/>
    </source>
</evidence>
<dbReference type="GO" id="GO:0046872">
    <property type="term" value="F:metal ion binding"/>
    <property type="evidence" value="ECO:0007669"/>
    <property type="project" value="UniProtKB-KW"/>
</dbReference>
<evidence type="ECO:0000256" key="4">
    <source>
        <dbReference type="ARBA" id="ARBA00023002"/>
    </source>
</evidence>
<dbReference type="EMBL" id="MBLM01000108">
    <property type="protein sequence ID" value="OHV38626.1"/>
    <property type="molecule type" value="Genomic_DNA"/>
</dbReference>
<dbReference type="InterPro" id="IPR006314">
    <property type="entry name" value="Dyp_peroxidase"/>
</dbReference>
<accession>A0A1S1QYD1</accession>
<dbReference type="SUPFAM" id="SSF54909">
    <property type="entry name" value="Dimeric alpha+beta barrel"/>
    <property type="match status" value="1"/>
</dbReference>
<dbReference type="GO" id="GO:0020037">
    <property type="term" value="F:heme binding"/>
    <property type="evidence" value="ECO:0007669"/>
    <property type="project" value="InterPro"/>
</dbReference>
<keyword evidence="5" id="KW-0408">Iron</keyword>
<keyword evidence="2 8" id="KW-0575">Peroxidase</keyword>
<comment type="caution">
    <text evidence="8">The sequence shown here is derived from an EMBL/GenBank/DDBJ whole genome shotgun (WGS) entry which is preliminary data.</text>
</comment>
<dbReference type="RefSeq" id="WP_071083664.1">
    <property type="nucleotide sequence ID" value="NZ_MBLM01000108.1"/>
</dbReference>
<dbReference type="GO" id="GO:0004601">
    <property type="term" value="F:peroxidase activity"/>
    <property type="evidence" value="ECO:0007669"/>
    <property type="project" value="UniProtKB-KW"/>
</dbReference>
<proteinExistence type="inferred from homology"/>
<dbReference type="GO" id="GO:0005829">
    <property type="term" value="C:cytosol"/>
    <property type="evidence" value="ECO:0007669"/>
    <property type="project" value="TreeGrafter"/>
</dbReference>
<organism evidence="8 9">
    <name type="scientific">Parafrankia colletiae</name>
    <dbReference type="NCBI Taxonomy" id="573497"/>
    <lineage>
        <taxon>Bacteria</taxon>
        <taxon>Bacillati</taxon>
        <taxon>Actinomycetota</taxon>
        <taxon>Actinomycetes</taxon>
        <taxon>Frankiales</taxon>
        <taxon>Frankiaceae</taxon>
        <taxon>Parafrankia</taxon>
    </lineage>
</organism>
<evidence type="ECO:0000313" key="9">
    <source>
        <dbReference type="Proteomes" id="UP000179627"/>
    </source>
</evidence>
<protein>
    <submittedName>
        <fullName evidence="8">Peroxidase</fullName>
    </submittedName>
</protein>